<dbReference type="PANTHER" id="PTHR34378">
    <property type="entry name" value="GLUTAMATE--CYSTEINE LIGASE, CHLOROPLASTIC"/>
    <property type="match status" value="1"/>
</dbReference>
<dbReference type="InterPro" id="IPR011556">
    <property type="entry name" value="Glut_cys_lig_pln_type"/>
</dbReference>
<dbReference type="EMBL" id="JFHR01000009">
    <property type="protein sequence ID" value="KEQ54647.1"/>
    <property type="molecule type" value="Genomic_DNA"/>
</dbReference>
<dbReference type="GO" id="GO:0005524">
    <property type="term" value="F:ATP binding"/>
    <property type="evidence" value="ECO:0007669"/>
    <property type="project" value="UniProtKB-UniRule"/>
</dbReference>
<dbReference type="eggNOG" id="COG3572">
    <property type="taxonomic scope" value="Bacteria"/>
</dbReference>
<dbReference type="PIRSF" id="PIRSF017901">
    <property type="entry name" value="GCL"/>
    <property type="match status" value="1"/>
</dbReference>
<dbReference type="GO" id="GO:0004357">
    <property type="term" value="F:glutamate-cysteine ligase activity"/>
    <property type="evidence" value="ECO:0007669"/>
    <property type="project" value="UniProtKB-UniRule"/>
</dbReference>
<accession>A0A081RHH4</accession>
<evidence type="ECO:0000256" key="3">
    <source>
        <dbReference type="ARBA" id="ARBA00011153"/>
    </source>
</evidence>
<evidence type="ECO:0000256" key="7">
    <source>
        <dbReference type="ARBA" id="ARBA00022840"/>
    </source>
</evidence>
<dbReference type="Pfam" id="PF04107">
    <property type="entry name" value="GCS2"/>
    <property type="match status" value="1"/>
</dbReference>
<dbReference type="NCBIfam" id="TIGR01436">
    <property type="entry name" value="glu_cys_lig_pln"/>
    <property type="match status" value="1"/>
</dbReference>
<dbReference type="InterPro" id="IPR006336">
    <property type="entry name" value="GCS2"/>
</dbReference>
<dbReference type="PANTHER" id="PTHR34378:SF1">
    <property type="entry name" value="GLUTAMATE--CYSTEINE LIGASE, CHLOROPLASTIC"/>
    <property type="match status" value="1"/>
</dbReference>
<comment type="pathway">
    <text evidence="1">Sulfur metabolism; glutathione biosynthesis; glutathione from L-cysteine and L-glutamate: step 1/2.</text>
</comment>
<comment type="caution">
    <text evidence="12">The sequence shown here is derived from an EMBL/GenBank/DDBJ whole genome shotgun (WGS) entry which is preliminary data.</text>
</comment>
<dbReference type="Gene3D" id="3.30.590.20">
    <property type="match status" value="1"/>
</dbReference>
<evidence type="ECO:0000256" key="10">
    <source>
        <dbReference type="PIRNR" id="PIRNR017901"/>
    </source>
</evidence>
<dbReference type="Proteomes" id="UP000028411">
    <property type="component" value="Unassembled WGS sequence"/>
</dbReference>
<keyword evidence="8" id="KW-0809">Transit peptide</keyword>
<feature type="disulfide bond" evidence="11">
    <location>
        <begin position="114"/>
        <end position="334"/>
    </location>
</feature>
<evidence type="ECO:0000313" key="13">
    <source>
        <dbReference type="Proteomes" id="UP000028411"/>
    </source>
</evidence>
<dbReference type="EC" id="6.3.2.2" evidence="10"/>
<dbReference type="InterPro" id="IPR014746">
    <property type="entry name" value="Gln_synth/guanido_kin_cat_dom"/>
</dbReference>
<keyword evidence="7 10" id="KW-0067">ATP-binding</keyword>
<evidence type="ECO:0000256" key="2">
    <source>
        <dbReference type="ARBA" id="ARBA00010253"/>
    </source>
</evidence>
<dbReference type="OrthoDB" id="9780152at2"/>
<keyword evidence="9 11" id="KW-1015">Disulfide bond</keyword>
<reference evidence="12 13" key="1">
    <citation type="submission" date="2014-02" db="EMBL/GenBank/DDBJ databases">
        <title>Whole genome sequence of Sphingobium chlorophenolicum NBRC 16172.</title>
        <authorList>
            <person name="Gan H.M."/>
            <person name="Gan H.Y."/>
            <person name="Chew T.H."/>
            <person name="Savka M.A."/>
        </authorList>
    </citation>
    <scope>NUCLEOTIDE SEQUENCE [LARGE SCALE GENOMIC DNA]</scope>
    <source>
        <strain evidence="12 13">NBRC 16172</strain>
    </source>
</reference>
<dbReference type="InterPro" id="IPR035434">
    <property type="entry name" value="GCL_bact_plant"/>
</dbReference>
<keyword evidence="6 10" id="KW-0547">Nucleotide-binding</keyword>
<organism evidence="12 13">
    <name type="scientific">Sphingobium chlorophenolicum</name>
    <dbReference type="NCBI Taxonomy" id="46429"/>
    <lineage>
        <taxon>Bacteria</taxon>
        <taxon>Pseudomonadati</taxon>
        <taxon>Pseudomonadota</taxon>
        <taxon>Alphaproteobacteria</taxon>
        <taxon>Sphingomonadales</taxon>
        <taxon>Sphingomonadaceae</taxon>
        <taxon>Sphingobium</taxon>
    </lineage>
</organism>
<evidence type="ECO:0000256" key="9">
    <source>
        <dbReference type="ARBA" id="ARBA00023157"/>
    </source>
</evidence>
<evidence type="ECO:0000256" key="6">
    <source>
        <dbReference type="ARBA" id="ARBA00022741"/>
    </source>
</evidence>
<dbReference type="AlphaFoldDB" id="A0A081RHH4"/>
<dbReference type="PATRIC" id="fig|46429.4.peg.1143"/>
<evidence type="ECO:0000256" key="11">
    <source>
        <dbReference type="PIRSR" id="PIRSR017901-50"/>
    </source>
</evidence>
<keyword evidence="4 10" id="KW-0436">Ligase</keyword>
<comment type="catalytic activity">
    <reaction evidence="10">
        <text>L-cysteine + L-glutamate + ATP = gamma-L-glutamyl-L-cysteine + ADP + phosphate + H(+)</text>
        <dbReference type="Rhea" id="RHEA:13285"/>
        <dbReference type="ChEBI" id="CHEBI:15378"/>
        <dbReference type="ChEBI" id="CHEBI:29985"/>
        <dbReference type="ChEBI" id="CHEBI:30616"/>
        <dbReference type="ChEBI" id="CHEBI:35235"/>
        <dbReference type="ChEBI" id="CHEBI:43474"/>
        <dbReference type="ChEBI" id="CHEBI:58173"/>
        <dbReference type="ChEBI" id="CHEBI:456216"/>
        <dbReference type="EC" id="6.3.2.2"/>
    </reaction>
</comment>
<name>A0A081RHH4_SPHCR</name>
<evidence type="ECO:0000256" key="1">
    <source>
        <dbReference type="ARBA" id="ARBA00005006"/>
    </source>
</evidence>
<keyword evidence="5" id="KW-0317">Glutathione biosynthesis</keyword>
<comment type="similarity">
    <text evidence="10">Belongs to the glutamate--cysteine ligase type 2 family. EgtA subfamily.</text>
</comment>
<comment type="function">
    <text evidence="10">Catalyzes the synthesis of gamma-glutamylcysteine (gamma-GC).</text>
</comment>
<evidence type="ECO:0000313" key="12">
    <source>
        <dbReference type="EMBL" id="KEQ54647.1"/>
    </source>
</evidence>
<comment type="subunit">
    <text evidence="3">Homodimer or monomer when oxidized or reduced, respectively.</text>
</comment>
<proteinExistence type="inferred from homology"/>
<dbReference type="SUPFAM" id="SSF55931">
    <property type="entry name" value="Glutamine synthetase/guanido kinase"/>
    <property type="match status" value="1"/>
</dbReference>
<protein>
    <recommendedName>
        <fullName evidence="10">Glutamate--cysteine ligase</fullName>
        <ecNumber evidence="10">6.3.2.2</ecNumber>
    </recommendedName>
</protein>
<comment type="similarity">
    <text evidence="2">Belongs to the carboxylate-amine ligase family. Glutamate--cysteine ligase type 2 subfamily.</text>
</comment>
<gene>
    <name evidence="12" type="ORF">BV95_01182</name>
</gene>
<dbReference type="RefSeq" id="WP_037448627.1">
    <property type="nucleotide sequence ID" value="NZ_JFHR01000009.1"/>
</dbReference>
<evidence type="ECO:0000256" key="4">
    <source>
        <dbReference type="ARBA" id="ARBA00022598"/>
    </source>
</evidence>
<evidence type="ECO:0000256" key="8">
    <source>
        <dbReference type="ARBA" id="ARBA00022946"/>
    </source>
</evidence>
<evidence type="ECO:0000256" key="5">
    <source>
        <dbReference type="ARBA" id="ARBA00022684"/>
    </source>
</evidence>
<sequence length="457" mass="51055">MSTRTDSEGNDPIIESREQLIAAFAKGAKPKDRWRIGTEHEKFVYSRKDYHAPSYDERGGIHTLLIGLTRYGWNPVFEGENIIALSGADGTISLEPAGQLELSGAPLENLHQTCAETSRHLEQVKYVGDMLGLGFLGLGMWPDKSREELPIMPKGRYDIMLRHMPRVGSLGLDMMLRTCTIQTNLDYGSEADMVKKFRVSLALQPLATALFANSPFTEGKPNGFLSYRSHIWSDTDPGRTGMLPFVFEDGFGYERYADYALDVPMYFVYRDGRYIDAAGQSFRDFLKGELPALPGEKPTEKDWEDHLSTAFPEVRMKSFLEMRGADGGPWNRICALPALWVGLLYDEGALDAAWDVVKGWSMEERQLLRDSVPKLALDAPIAGNRKLRDIAGEVLDIARSGLSARARLNASGDNESGYLAPLDEIVASGRTHAERLLARYHGEWKGDLSQIYAEESF</sequence>
<dbReference type="GO" id="GO:0006750">
    <property type="term" value="P:glutathione biosynthetic process"/>
    <property type="evidence" value="ECO:0007669"/>
    <property type="project" value="UniProtKB-UniRule"/>
</dbReference>